<protein>
    <recommendedName>
        <fullName evidence="1">Carboxymuconolactone decarboxylase-like domain-containing protein</fullName>
    </recommendedName>
</protein>
<keyword evidence="3" id="KW-1185">Reference proteome</keyword>
<gene>
    <name evidence="2" type="ORF">R70211_07646</name>
</gene>
<dbReference type="PANTHER" id="PTHR33570">
    <property type="entry name" value="4-CARBOXYMUCONOLACTONE DECARBOXYLASE FAMILY PROTEIN"/>
    <property type="match status" value="1"/>
</dbReference>
<dbReference type="Proteomes" id="UP000675121">
    <property type="component" value="Unassembled WGS sequence"/>
</dbReference>
<reference evidence="2" key="1">
    <citation type="submission" date="2021-02" db="EMBL/GenBank/DDBJ databases">
        <authorList>
            <person name="Vanwijnsberghe S."/>
        </authorList>
    </citation>
    <scope>NUCLEOTIDE SEQUENCE</scope>
    <source>
        <strain evidence="2">R-70211</strain>
    </source>
</reference>
<dbReference type="EMBL" id="CAJNAS010000050">
    <property type="protein sequence ID" value="CAE6968976.1"/>
    <property type="molecule type" value="Genomic_DNA"/>
</dbReference>
<sequence>MLTALNRPAQLRSHLEGALTNGCTVDELQEILLQAAVYCGLPAAVDAFRVAEEVLRARNLLA</sequence>
<proteinExistence type="predicted"/>
<dbReference type="SUPFAM" id="SSF69118">
    <property type="entry name" value="AhpD-like"/>
    <property type="match status" value="1"/>
</dbReference>
<comment type="caution">
    <text evidence="2">The sequence shown here is derived from an EMBL/GenBank/DDBJ whole genome shotgun (WGS) entry which is preliminary data.</text>
</comment>
<accession>A0A9N8N9T4</accession>
<evidence type="ECO:0000259" key="1">
    <source>
        <dbReference type="Pfam" id="PF02627"/>
    </source>
</evidence>
<evidence type="ECO:0000313" key="2">
    <source>
        <dbReference type="EMBL" id="CAE6968976.1"/>
    </source>
</evidence>
<dbReference type="InterPro" id="IPR029032">
    <property type="entry name" value="AhpD-like"/>
</dbReference>
<name>A0A9N8N9T4_9BURK</name>
<dbReference type="PANTHER" id="PTHR33570:SF2">
    <property type="entry name" value="CARBOXYMUCONOLACTONE DECARBOXYLASE-LIKE DOMAIN-CONTAINING PROTEIN"/>
    <property type="match status" value="1"/>
</dbReference>
<evidence type="ECO:0000313" key="3">
    <source>
        <dbReference type="Proteomes" id="UP000675121"/>
    </source>
</evidence>
<dbReference type="GO" id="GO:0051920">
    <property type="term" value="F:peroxiredoxin activity"/>
    <property type="evidence" value="ECO:0007669"/>
    <property type="project" value="InterPro"/>
</dbReference>
<dbReference type="Gene3D" id="1.20.1290.10">
    <property type="entry name" value="AhpD-like"/>
    <property type="match status" value="1"/>
</dbReference>
<organism evidence="2 3">
    <name type="scientific">Paraburkholderia domus</name>
    <dbReference type="NCBI Taxonomy" id="2793075"/>
    <lineage>
        <taxon>Bacteria</taxon>
        <taxon>Pseudomonadati</taxon>
        <taxon>Pseudomonadota</taxon>
        <taxon>Betaproteobacteria</taxon>
        <taxon>Burkholderiales</taxon>
        <taxon>Burkholderiaceae</taxon>
        <taxon>Paraburkholderia</taxon>
    </lineage>
</organism>
<dbReference type="InterPro" id="IPR003779">
    <property type="entry name" value="CMD-like"/>
</dbReference>
<feature type="domain" description="Carboxymuconolactone decarboxylase-like" evidence="1">
    <location>
        <begin position="2"/>
        <end position="53"/>
    </location>
</feature>
<dbReference type="InterPro" id="IPR052512">
    <property type="entry name" value="4CMD/NDH-1_regulator"/>
</dbReference>
<dbReference type="AlphaFoldDB" id="A0A9N8N9T4"/>
<dbReference type="Pfam" id="PF02627">
    <property type="entry name" value="CMD"/>
    <property type="match status" value="1"/>
</dbReference>